<dbReference type="PANTHER" id="PTHR42886:SF53">
    <property type="entry name" value="ALPHA_BETA-HYDROLASES SUPERFAMILY PROTEIN"/>
    <property type="match status" value="1"/>
</dbReference>
<name>A0A1Y1ZF88_9FUNG</name>
<dbReference type="OrthoDB" id="9988524at2759"/>
<organism evidence="2 3">
    <name type="scientific">Neocallimastix californiae</name>
    <dbReference type="NCBI Taxonomy" id="1754190"/>
    <lineage>
        <taxon>Eukaryota</taxon>
        <taxon>Fungi</taxon>
        <taxon>Fungi incertae sedis</taxon>
        <taxon>Chytridiomycota</taxon>
        <taxon>Chytridiomycota incertae sedis</taxon>
        <taxon>Neocallimastigomycetes</taxon>
        <taxon>Neocallimastigales</taxon>
        <taxon>Neocallimastigaceae</taxon>
        <taxon>Neocallimastix</taxon>
    </lineage>
</organism>
<keyword evidence="2" id="KW-0378">Hydrolase</keyword>
<dbReference type="InterPro" id="IPR029058">
    <property type="entry name" value="AB_hydrolase_fold"/>
</dbReference>
<dbReference type="PANTHER" id="PTHR42886">
    <property type="entry name" value="RE40534P-RELATED"/>
    <property type="match status" value="1"/>
</dbReference>
<dbReference type="AlphaFoldDB" id="A0A1Y1ZF88"/>
<reference evidence="2 3" key="1">
    <citation type="submission" date="2016-08" db="EMBL/GenBank/DDBJ databases">
        <title>A Parts List for Fungal Cellulosomes Revealed by Comparative Genomics.</title>
        <authorList>
            <consortium name="DOE Joint Genome Institute"/>
            <person name="Haitjema C.H."/>
            <person name="Gilmore S.P."/>
            <person name="Henske J.K."/>
            <person name="Solomon K.V."/>
            <person name="De Groot R."/>
            <person name="Kuo A."/>
            <person name="Mondo S.J."/>
            <person name="Salamov A.A."/>
            <person name="Labutti K."/>
            <person name="Zhao Z."/>
            <person name="Chiniquy J."/>
            <person name="Barry K."/>
            <person name="Brewer H.M."/>
            <person name="Purvine S.O."/>
            <person name="Wright A.T."/>
            <person name="Boxma B."/>
            <person name="Van Alen T."/>
            <person name="Hackstein J.H."/>
            <person name="Baker S.E."/>
            <person name="Grigoriev I.V."/>
            <person name="O'Malley M.A."/>
        </authorList>
    </citation>
    <scope>NUCLEOTIDE SEQUENCE [LARGE SCALE GENOMIC DNA]</scope>
    <source>
        <strain evidence="2 3">G1</strain>
    </source>
</reference>
<dbReference type="STRING" id="1754190.A0A1Y1ZF88"/>
<accession>A0A1Y1ZF88</accession>
<comment type="caution">
    <text evidence="2">The sequence shown here is derived from an EMBL/GenBank/DDBJ whole genome shotgun (WGS) entry which is preliminary data.</text>
</comment>
<evidence type="ECO:0000313" key="2">
    <source>
        <dbReference type="EMBL" id="ORY08876.1"/>
    </source>
</evidence>
<dbReference type="Gene3D" id="3.40.50.1820">
    <property type="entry name" value="alpha/beta hydrolase"/>
    <property type="match status" value="1"/>
</dbReference>
<dbReference type="Proteomes" id="UP000193920">
    <property type="component" value="Unassembled WGS sequence"/>
</dbReference>
<evidence type="ECO:0000313" key="3">
    <source>
        <dbReference type="Proteomes" id="UP000193920"/>
    </source>
</evidence>
<dbReference type="GO" id="GO:0016787">
    <property type="term" value="F:hydrolase activity"/>
    <property type="evidence" value="ECO:0007669"/>
    <property type="project" value="UniProtKB-KW"/>
</dbReference>
<dbReference type="SUPFAM" id="SSF53474">
    <property type="entry name" value="alpha/beta-Hydrolases"/>
    <property type="match status" value="1"/>
</dbReference>
<dbReference type="EMBL" id="MCOG01000415">
    <property type="protein sequence ID" value="ORY08876.1"/>
    <property type="molecule type" value="Genomic_DNA"/>
</dbReference>
<proteinExistence type="predicted"/>
<evidence type="ECO:0000259" key="1">
    <source>
        <dbReference type="Pfam" id="PF12146"/>
    </source>
</evidence>
<feature type="domain" description="Serine aminopeptidase S33" evidence="1">
    <location>
        <begin position="35"/>
        <end position="278"/>
    </location>
</feature>
<dbReference type="InterPro" id="IPR022742">
    <property type="entry name" value="Hydrolase_4"/>
</dbReference>
<sequence>MADTIEKTYFKVQTSFGFDIACVFKPCKNPENEKKNGTIIICHGILSGKEHPLINGIANGLIDTFSVCQIDFRGNGSSGGETTYGNYYDEVEDIREVVVHLRKMGKNVTTLLGHSKAGSVVLLYAVKYGDVPQIINVSGRFDLTTMPSTRFTQAQNKLLKEKGEFIWMLYGKRGKKIQTPEGIVTEEIKKKDDLLDKDGGELRKYIVRQVDIEKRFTLDMNVIKEINPETTRILTIHGDADEIVPVENGYLHDEVLSKLKNKNNQPIHTLRILPNVTHGYRSKEEQKLLTEAVLNWI</sequence>
<protein>
    <submittedName>
        <fullName evidence="2">Alpha/beta-hydrolase</fullName>
    </submittedName>
</protein>
<gene>
    <name evidence="2" type="ORF">LY90DRAFT_678158</name>
</gene>
<keyword evidence="3" id="KW-1185">Reference proteome</keyword>
<dbReference type="Pfam" id="PF12146">
    <property type="entry name" value="Hydrolase_4"/>
    <property type="match status" value="1"/>
</dbReference>